<evidence type="ECO:0000256" key="3">
    <source>
        <dbReference type="ARBA" id="ARBA00023186"/>
    </source>
</evidence>
<keyword evidence="7" id="KW-1185">Reference proteome</keyword>
<sequence>MERLEQYAFKVDTLLMFGTDLTARAKMGELDPVVGRQEQIERLMLILCKRRKNNACLIGDPGVGKTALVEGLASNIANASAPPILNTSKVFSIDMARLIAGASNRGEFEQRLITLIDEVKQSNGALILFIDEIHTLIGAGAAAAQPLDAANILKPALARGQLKCIGATTLDEYKKYIEKDSALKRRFQAIHVTEPSTDEAIQILKAPKQKYQIHHSVKYTDGALIAAVHLSKQYISDRYLPDKAIDLMDEAGARAQLYRRNENSIFNQLLVTEEDIQQMVSMWTGIPVDKISDDESIRLLSMEKTLKRRLIGQDEAVSAVSRAIRRGRVGLRDMNKPVASFLFTGPTGVGKTQLAKSLAIEYFGSKEAMVRLDMSEYMERHCASRLVGAPPGYVGHENGGQLTEAVRRRPHNVILFDEIEKAHSQVFNVLLQILDDGRLTDGEGRTVDFRHTIIILTSNIGGNNMNNQREVEKQLKQFLKPEFLNRLDEIIVFKHLDKGDARKILDGMLVDFYERTEKLHIGVEVRDGLKNKLVSEGYSASYGARALRRAITRLVEDELAEKILNGSVTQGHRVTMDVDSSDEVIFSYEADCFS</sequence>
<proteinExistence type="predicted"/>
<dbReference type="Pfam" id="PF07724">
    <property type="entry name" value="AAA_2"/>
    <property type="match status" value="1"/>
</dbReference>
<reference evidence="6" key="2">
    <citation type="journal article" date="2024" name="Plant">
        <title>Genomic evolution and insights into agronomic trait innovations of Sesamum species.</title>
        <authorList>
            <person name="Miao H."/>
            <person name="Wang L."/>
            <person name="Qu L."/>
            <person name="Liu H."/>
            <person name="Sun Y."/>
            <person name="Le M."/>
            <person name="Wang Q."/>
            <person name="Wei S."/>
            <person name="Zheng Y."/>
            <person name="Lin W."/>
            <person name="Duan Y."/>
            <person name="Cao H."/>
            <person name="Xiong S."/>
            <person name="Wang X."/>
            <person name="Wei L."/>
            <person name="Li C."/>
            <person name="Ma Q."/>
            <person name="Ju M."/>
            <person name="Zhao R."/>
            <person name="Li G."/>
            <person name="Mu C."/>
            <person name="Tian Q."/>
            <person name="Mei H."/>
            <person name="Zhang T."/>
            <person name="Gao T."/>
            <person name="Zhang H."/>
        </authorList>
    </citation>
    <scope>NUCLEOTIDE SEQUENCE</scope>
    <source>
        <strain evidence="6">3651</strain>
    </source>
</reference>
<name>A0AAE2CDA8_9LAMI</name>
<feature type="domain" description="AAA+ ATPase" evidence="4">
    <location>
        <begin position="51"/>
        <end position="197"/>
    </location>
</feature>
<dbReference type="GO" id="GO:0016887">
    <property type="term" value="F:ATP hydrolysis activity"/>
    <property type="evidence" value="ECO:0007669"/>
    <property type="project" value="InterPro"/>
</dbReference>
<dbReference type="InterPro" id="IPR027417">
    <property type="entry name" value="P-loop_NTPase"/>
</dbReference>
<keyword evidence="1" id="KW-0547">Nucleotide-binding</keyword>
<dbReference type="Pfam" id="PF10431">
    <property type="entry name" value="ClpB_D2-small"/>
    <property type="match status" value="1"/>
</dbReference>
<protein>
    <submittedName>
        <fullName evidence="6">Chaperone protein ClpC1, chloroplastic</fullName>
    </submittedName>
</protein>
<dbReference type="Gene3D" id="3.40.50.300">
    <property type="entry name" value="P-loop containing nucleotide triphosphate hydrolases"/>
    <property type="match status" value="2"/>
</dbReference>
<comment type="caution">
    <text evidence="6">The sequence shown here is derived from an EMBL/GenBank/DDBJ whole genome shotgun (WGS) entry which is preliminary data.</text>
</comment>
<dbReference type="FunFam" id="3.40.50.300:FF:000025">
    <property type="entry name" value="ATP-dependent Clp protease subunit"/>
    <property type="match status" value="1"/>
</dbReference>
<dbReference type="PROSITE" id="PS00870">
    <property type="entry name" value="CLPAB_1"/>
    <property type="match status" value="1"/>
</dbReference>
<dbReference type="InterPro" id="IPR050130">
    <property type="entry name" value="ClpA_ClpB"/>
</dbReference>
<dbReference type="PRINTS" id="PR00300">
    <property type="entry name" value="CLPPROTEASEA"/>
</dbReference>
<dbReference type="EMBL" id="JACGWO010000009">
    <property type="protein sequence ID" value="KAK4417949.1"/>
    <property type="molecule type" value="Genomic_DNA"/>
</dbReference>
<dbReference type="Proteomes" id="UP001293254">
    <property type="component" value="Unassembled WGS sequence"/>
</dbReference>
<gene>
    <name evidence="6" type="ORF">Salat_2207600</name>
</gene>
<dbReference type="InterPro" id="IPR001270">
    <property type="entry name" value="ClpA/B"/>
</dbReference>
<feature type="domain" description="AAA+ ATPase" evidence="4">
    <location>
        <begin position="337"/>
        <end position="497"/>
    </location>
</feature>
<dbReference type="GO" id="GO:0005737">
    <property type="term" value="C:cytoplasm"/>
    <property type="evidence" value="ECO:0007669"/>
    <property type="project" value="TreeGrafter"/>
</dbReference>
<dbReference type="SMART" id="SM00382">
    <property type="entry name" value="AAA"/>
    <property type="match status" value="2"/>
</dbReference>
<evidence type="ECO:0000259" key="4">
    <source>
        <dbReference type="SMART" id="SM00382"/>
    </source>
</evidence>
<dbReference type="Pfam" id="PF00004">
    <property type="entry name" value="AAA"/>
    <property type="match status" value="1"/>
</dbReference>
<dbReference type="PANTHER" id="PTHR11638:SF189">
    <property type="entry name" value="CLP R DOMAIN-CONTAINING PROTEIN"/>
    <property type="match status" value="1"/>
</dbReference>
<dbReference type="CDD" id="cd19499">
    <property type="entry name" value="RecA-like_ClpB_Hsp104-like"/>
    <property type="match status" value="1"/>
</dbReference>
<dbReference type="GO" id="GO:0034605">
    <property type="term" value="P:cellular response to heat"/>
    <property type="evidence" value="ECO:0007669"/>
    <property type="project" value="TreeGrafter"/>
</dbReference>
<keyword evidence="2" id="KW-0067">ATP-binding</keyword>
<evidence type="ECO:0000259" key="5">
    <source>
        <dbReference type="SMART" id="SM01086"/>
    </source>
</evidence>
<evidence type="ECO:0000256" key="2">
    <source>
        <dbReference type="ARBA" id="ARBA00022840"/>
    </source>
</evidence>
<evidence type="ECO:0000313" key="7">
    <source>
        <dbReference type="Proteomes" id="UP001293254"/>
    </source>
</evidence>
<accession>A0AAE2CDA8</accession>
<dbReference type="Gene3D" id="1.10.8.60">
    <property type="match status" value="2"/>
</dbReference>
<dbReference type="AlphaFoldDB" id="A0AAE2CDA8"/>
<keyword evidence="3" id="KW-0143">Chaperone</keyword>
<dbReference type="SMART" id="SM01086">
    <property type="entry name" value="ClpB_D2-small"/>
    <property type="match status" value="1"/>
</dbReference>
<evidence type="ECO:0000256" key="1">
    <source>
        <dbReference type="ARBA" id="ARBA00022741"/>
    </source>
</evidence>
<dbReference type="Pfam" id="PF17871">
    <property type="entry name" value="AAA_lid_9"/>
    <property type="match status" value="1"/>
</dbReference>
<dbReference type="InterPro" id="IPR003959">
    <property type="entry name" value="ATPase_AAA_core"/>
</dbReference>
<dbReference type="PANTHER" id="PTHR11638">
    <property type="entry name" value="ATP-DEPENDENT CLP PROTEASE"/>
    <property type="match status" value="1"/>
</dbReference>
<dbReference type="GO" id="GO:0005524">
    <property type="term" value="F:ATP binding"/>
    <property type="evidence" value="ECO:0007669"/>
    <property type="project" value="UniProtKB-KW"/>
</dbReference>
<feature type="domain" description="Clp ATPase C-terminal" evidence="5">
    <location>
        <begin position="496"/>
        <end position="586"/>
    </location>
</feature>
<dbReference type="InterPro" id="IPR041546">
    <property type="entry name" value="ClpA/ClpB_AAA_lid"/>
</dbReference>
<dbReference type="CDD" id="cd00009">
    <property type="entry name" value="AAA"/>
    <property type="match status" value="1"/>
</dbReference>
<dbReference type="InterPro" id="IPR018368">
    <property type="entry name" value="ClpA/B_CS1"/>
</dbReference>
<evidence type="ECO:0000313" key="6">
    <source>
        <dbReference type="EMBL" id="KAK4417949.1"/>
    </source>
</evidence>
<dbReference type="InterPro" id="IPR019489">
    <property type="entry name" value="Clp_ATPase_C"/>
</dbReference>
<reference evidence="6" key="1">
    <citation type="submission" date="2020-06" db="EMBL/GenBank/DDBJ databases">
        <authorList>
            <person name="Li T."/>
            <person name="Hu X."/>
            <person name="Zhang T."/>
            <person name="Song X."/>
            <person name="Zhang H."/>
            <person name="Dai N."/>
            <person name="Sheng W."/>
            <person name="Hou X."/>
            <person name="Wei L."/>
        </authorList>
    </citation>
    <scope>NUCLEOTIDE SEQUENCE</scope>
    <source>
        <strain evidence="6">3651</strain>
        <tissue evidence="6">Leaf</tissue>
    </source>
</reference>
<dbReference type="SUPFAM" id="SSF52540">
    <property type="entry name" value="P-loop containing nucleoside triphosphate hydrolases"/>
    <property type="match status" value="2"/>
</dbReference>
<dbReference type="InterPro" id="IPR003593">
    <property type="entry name" value="AAA+_ATPase"/>
</dbReference>
<organism evidence="6 7">
    <name type="scientific">Sesamum alatum</name>
    <dbReference type="NCBI Taxonomy" id="300844"/>
    <lineage>
        <taxon>Eukaryota</taxon>
        <taxon>Viridiplantae</taxon>
        <taxon>Streptophyta</taxon>
        <taxon>Embryophyta</taxon>
        <taxon>Tracheophyta</taxon>
        <taxon>Spermatophyta</taxon>
        <taxon>Magnoliopsida</taxon>
        <taxon>eudicotyledons</taxon>
        <taxon>Gunneridae</taxon>
        <taxon>Pentapetalae</taxon>
        <taxon>asterids</taxon>
        <taxon>lamiids</taxon>
        <taxon>Lamiales</taxon>
        <taxon>Pedaliaceae</taxon>
        <taxon>Sesamum</taxon>
    </lineage>
</organism>